<dbReference type="EMBL" id="ACEO02000008">
    <property type="protein sequence ID" value="EFC51800.1"/>
    <property type="molecule type" value="Genomic_DNA"/>
</dbReference>
<dbReference type="Proteomes" id="UP000004621">
    <property type="component" value="Unassembled WGS sequence"/>
</dbReference>
<dbReference type="Pfam" id="PF00111">
    <property type="entry name" value="Fer2"/>
    <property type="match status" value="1"/>
</dbReference>
<dbReference type="CDD" id="cd00207">
    <property type="entry name" value="fer2"/>
    <property type="match status" value="1"/>
</dbReference>
<evidence type="ECO:0000259" key="1">
    <source>
        <dbReference type="PROSITE" id="PS51085"/>
    </source>
</evidence>
<dbReference type="PROSITE" id="PS51085">
    <property type="entry name" value="2FE2S_FER_2"/>
    <property type="match status" value="1"/>
</dbReference>
<comment type="caution">
    <text evidence="2">The sequence shown here is derived from an EMBL/GenBank/DDBJ whole genome shotgun (WGS) entry which is preliminary data.</text>
</comment>
<feature type="domain" description="2Fe-2S ferredoxin-type" evidence="1">
    <location>
        <begin position="21"/>
        <end position="107"/>
    </location>
</feature>
<dbReference type="NCBIfam" id="NF007985">
    <property type="entry name" value="PRK10713.1"/>
    <property type="match status" value="1"/>
</dbReference>
<dbReference type="GO" id="GO:0051537">
    <property type="term" value="F:2 iron, 2 sulfur cluster binding"/>
    <property type="evidence" value="ECO:0007669"/>
    <property type="project" value="InterPro"/>
</dbReference>
<reference evidence="2 3" key="1">
    <citation type="submission" date="2010-01" db="EMBL/GenBank/DDBJ databases">
        <authorList>
            <person name="Weinstock G."/>
            <person name="Sodergren E."/>
            <person name="Clifton S."/>
            <person name="Fulton L."/>
            <person name="Fulton B."/>
            <person name="Courtney L."/>
            <person name="Fronick C."/>
            <person name="Harrison M."/>
            <person name="Strong C."/>
            <person name="Farmer C."/>
            <person name="Delahaunty K."/>
            <person name="Markovic C."/>
            <person name="Hall O."/>
            <person name="Minx P."/>
            <person name="Tomlinson C."/>
            <person name="Mitreva M."/>
            <person name="Nelson J."/>
            <person name="Hou S."/>
            <person name="Wollam A."/>
            <person name="Pepin K.H."/>
            <person name="Johnson M."/>
            <person name="Bhonagiri V."/>
            <person name="Nash W.E."/>
            <person name="Warren W."/>
            <person name="Chinwalla A."/>
            <person name="Mardis E.R."/>
            <person name="Wilson R.K."/>
        </authorList>
    </citation>
    <scope>NUCLEOTIDE SEQUENCE [LARGE SCALE GENOMIC DNA]</scope>
    <source>
        <strain evidence="2 3">NJ9703</strain>
    </source>
</reference>
<dbReference type="AlphaFoldDB" id="A0A9W5MZ38"/>
<sequence length="121" mass="13861">MAEIFDFVFTPFQTAFPIQTNHMALISSHDKTFQLQQGETLLEGLERTGHEVEYQCRSGYCGSCRVKILDGKVSYDNFPLAFVAPGEILPCCCRVTEDIKLDCRERIKEPDLFDVDLFEDK</sequence>
<proteinExistence type="predicted"/>
<dbReference type="InterPro" id="IPR036010">
    <property type="entry name" value="2Fe-2S_ferredoxin-like_sf"/>
</dbReference>
<dbReference type="InterPro" id="IPR012675">
    <property type="entry name" value="Beta-grasp_dom_sf"/>
</dbReference>
<organism evidence="2 3">
    <name type="scientific">Neisseria subflava NJ9703</name>
    <dbReference type="NCBI Taxonomy" id="546268"/>
    <lineage>
        <taxon>Bacteria</taxon>
        <taxon>Pseudomonadati</taxon>
        <taxon>Pseudomonadota</taxon>
        <taxon>Betaproteobacteria</taxon>
        <taxon>Neisseriales</taxon>
        <taxon>Neisseriaceae</taxon>
        <taxon>Neisseria</taxon>
    </lineage>
</organism>
<dbReference type="InterPro" id="IPR001041">
    <property type="entry name" value="2Fe-2S_ferredoxin-type"/>
</dbReference>
<gene>
    <name evidence="2" type="ORF">NEISUBOT_04791</name>
</gene>
<evidence type="ECO:0000313" key="3">
    <source>
        <dbReference type="Proteomes" id="UP000004621"/>
    </source>
</evidence>
<protein>
    <submittedName>
        <fullName evidence="2">2Fe-2S iron-sulfur cluster binding domain protein</fullName>
    </submittedName>
</protein>
<evidence type="ECO:0000313" key="2">
    <source>
        <dbReference type="EMBL" id="EFC51800.1"/>
    </source>
</evidence>
<name>A0A9W5MZ38_NEISU</name>
<dbReference type="SUPFAM" id="SSF54292">
    <property type="entry name" value="2Fe-2S ferredoxin-like"/>
    <property type="match status" value="1"/>
</dbReference>
<dbReference type="PROSITE" id="PS00197">
    <property type="entry name" value="2FE2S_FER_1"/>
    <property type="match status" value="1"/>
</dbReference>
<dbReference type="InterPro" id="IPR006058">
    <property type="entry name" value="2Fe2S_fd_BS"/>
</dbReference>
<dbReference type="Gene3D" id="3.10.20.30">
    <property type="match status" value="1"/>
</dbReference>
<accession>A0A9W5MZ38</accession>